<dbReference type="Pfam" id="PF00015">
    <property type="entry name" value="MCPsignal"/>
    <property type="match status" value="1"/>
</dbReference>
<dbReference type="SMART" id="SM00283">
    <property type="entry name" value="MA"/>
    <property type="match status" value="1"/>
</dbReference>
<dbReference type="RefSeq" id="WP_201653632.1">
    <property type="nucleotide sequence ID" value="NZ_JAEQNC010000002.1"/>
</dbReference>
<reference evidence="9" key="1">
    <citation type="submission" date="2021-01" db="EMBL/GenBank/DDBJ databases">
        <title>Rhizobium sp. strain KVB221 16S ribosomal RNA gene Genome sequencing and assembly.</title>
        <authorList>
            <person name="Kang M."/>
        </authorList>
    </citation>
    <scope>NUCLEOTIDE SEQUENCE</scope>
    <source>
        <strain evidence="9">KVB221</strain>
    </source>
</reference>
<comment type="subcellular location">
    <subcellularLocation>
        <location evidence="1">Membrane</location>
    </subcellularLocation>
</comment>
<evidence type="ECO:0000256" key="4">
    <source>
        <dbReference type="PROSITE-ProRule" id="PRU00284"/>
    </source>
</evidence>
<comment type="similarity">
    <text evidence="3">Belongs to the methyl-accepting chemotaxis (MCP) protein family.</text>
</comment>
<dbReference type="PRINTS" id="PR00260">
    <property type="entry name" value="CHEMTRNSDUCR"/>
</dbReference>
<dbReference type="GO" id="GO:0007165">
    <property type="term" value="P:signal transduction"/>
    <property type="evidence" value="ECO:0007669"/>
    <property type="project" value="UniProtKB-KW"/>
</dbReference>
<feature type="domain" description="Methyl-accepting transducer" evidence="7">
    <location>
        <begin position="274"/>
        <end position="503"/>
    </location>
</feature>
<dbReference type="Gene3D" id="1.10.287.950">
    <property type="entry name" value="Methyl-accepting chemotaxis protein"/>
    <property type="match status" value="1"/>
</dbReference>
<gene>
    <name evidence="9" type="ORF">JJB09_04340</name>
</gene>
<evidence type="ECO:0000259" key="7">
    <source>
        <dbReference type="PROSITE" id="PS50111"/>
    </source>
</evidence>
<evidence type="ECO:0000256" key="5">
    <source>
        <dbReference type="SAM" id="Coils"/>
    </source>
</evidence>
<dbReference type="PROSITE" id="PS50111">
    <property type="entry name" value="CHEMOTAXIS_TRANSDUC_2"/>
    <property type="match status" value="1"/>
</dbReference>
<evidence type="ECO:0000256" key="2">
    <source>
        <dbReference type="ARBA" id="ARBA00022500"/>
    </source>
</evidence>
<evidence type="ECO:0000256" key="6">
    <source>
        <dbReference type="SAM" id="Phobius"/>
    </source>
</evidence>
<keyword evidence="10" id="KW-1185">Reference proteome</keyword>
<keyword evidence="5" id="KW-0175">Coiled coil</keyword>
<dbReference type="SUPFAM" id="SSF58104">
    <property type="entry name" value="Methyl-accepting chemotaxis protein (MCP) signaling domain"/>
    <property type="match status" value="1"/>
</dbReference>
<dbReference type="GO" id="GO:0016020">
    <property type="term" value="C:membrane"/>
    <property type="evidence" value="ECO:0007669"/>
    <property type="project" value="UniProtKB-SubCell"/>
</dbReference>
<keyword evidence="6" id="KW-0472">Membrane</keyword>
<evidence type="ECO:0000259" key="8">
    <source>
        <dbReference type="PROSITE" id="PS50885"/>
    </source>
</evidence>
<dbReference type="GO" id="GO:0004888">
    <property type="term" value="F:transmembrane signaling receptor activity"/>
    <property type="evidence" value="ECO:0007669"/>
    <property type="project" value="InterPro"/>
</dbReference>
<feature type="transmembrane region" description="Helical" evidence="6">
    <location>
        <begin position="115"/>
        <end position="135"/>
    </location>
</feature>
<dbReference type="InterPro" id="IPR003660">
    <property type="entry name" value="HAMP_dom"/>
</dbReference>
<dbReference type="PANTHER" id="PTHR43531">
    <property type="entry name" value="PROTEIN ICFG"/>
    <property type="match status" value="1"/>
</dbReference>
<dbReference type="EMBL" id="JAEQNC010000002">
    <property type="protein sequence ID" value="MBL0371250.1"/>
    <property type="molecule type" value="Genomic_DNA"/>
</dbReference>
<dbReference type="PANTHER" id="PTHR43531:SF11">
    <property type="entry name" value="METHYL-ACCEPTING CHEMOTAXIS PROTEIN 3"/>
    <property type="match status" value="1"/>
</dbReference>
<dbReference type="FunFam" id="1.10.287.950:FF:000001">
    <property type="entry name" value="Methyl-accepting chemotaxis sensory transducer"/>
    <property type="match status" value="1"/>
</dbReference>
<keyword evidence="6" id="KW-1133">Transmembrane helix</keyword>
<dbReference type="AlphaFoldDB" id="A0A936YRX3"/>
<keyword evidence="4" id="KW-0807">Transducer</keyword>
<comment type="caution">
    <text evidence="9">The sequence shown here is derived from an EMBL/GenBank/DDBJ whole genome shotgun (WGS) entry which is preliminary data.</text>
</comment>
<dbReference type="InterPro" id="IPR004090">
    <property type="entry name" value="Chemotax_Me-accpt_rcpt"/>
</dbReference>
<feature type="domain" description="HAMP" evidence="8">
    <location>
        <begin position="217"/>
        <end position="269"/>
    </location>
</feature>
<keyword evidence="2" id="KW-0145">Chemotaxis</keyword>
<feature type="transmembrane region" description="Helical" evidence="6">
    <location>
        <begin position="12"/>
        <end position="32"/>
    </location>
</feature>
<feature type="coiled-coil region" evidence="5">
    <location>
        <begin position="492"/>
        <end position="519"/>
    </location>
</feature>
<organism evidence="9 10">
    <name type="scientific">Rhizobium setariae</name>
    <dbReference type="NCBI Taxonomy" id="2801340"/>
    <lineage>
        <taxon>Bacteria</taxon>
        <taxon>Pseudomonadati</taxon>
        <taxon>Pseudomonadota</taxon>
        <taxon>Alphaproteobacteria</taxon>
        <taxon>Hyphomicrobiales</taxon>
        <taxon>Rhizobiaceae</taxon>
        <taxon>Rhizobium/Agrobacterium group</taxon>
        <taxon>Rhizobium</taxon>
    </lineage>
</organism>
<feature type="transmembrane region" description="Helical" evidence="6">
    <location>
        <begin position="38"/>
        <end position="56"/>
    </location>
</feature>
<dbReference type="GO" id="GO:0006935">
    <property type="term" value="P:chemotaxis"/>
    <property type="evidence" value="ECO:0007669"/>
    <property type="project" value="UniProtKB-KW"/>
</dbReference>
<evidence type="ECO:0000256" key="3">
    <source>
        <dbReference type="ARBA" id="ARBA00029447"/>
    </source>
</evidence>
<feature type="transmembrane region" description="Helical" evidence="6">
    <location>
        <begin position="68"/>
        <end position="85"/>
    </location>
</feature>
<evidence type="ECO:0000313" key="9">
    <source>
        <dbReference type="EMBL" id="MBL0371250.1"/>
    </source>
</evidence>
<protein>
    <submittedName>
        <fullName evidence="9">Methyl-accepting chemotaxis protein</fullName>
    </submittedName>
</protein>
<dbReference type="Proteomes" id="UP000633219">
    <property type="component" value="Unassembled WGS sequence"/>
</dbReference>
<keyword evidence="6" id="KW-0812">Transmembrane</keyword>
<accession>A0A936YRX3</accession>
<dbReference type="PROSITE" id="PS50885">
    <property type="entry name" value="HAMP"/>
    <property type="match status" value="1"/>
</dbReference>
<dbReference type="CDD" id="cd11386">
    <property type="entry name" value="MCP_signal"/>
    <property type="match status" value="1"/>
</dbReference>
<evidence type="ECO:0000313" key="10">
    <source>
        <dbReference type="Proteomes" id="UP000633219"/>
    </source>
</evidence>
<evidence type="ECO:0000256" key="1">
    <source>
        <dbReference type="ARBA" id="ARBA00004370"/>
    </source>
</evidence>
<proteinExistence type="inferred from homology"/>
<feature type="transmembrane region" description="Helical" evidence="6">
    <location>
        <begin position="147"/>
        <end position="167"/>
    </location>
</feature>
<dbReference type="InterPro" id="IPR004089">
    <property type="entry name" value="MCPsignal_dom"/>
</dbReference>
<dbReference type="InterPro" id="IPR051310">
    <property type="entry name" value="MCP_chemotaxis"/>
</dbReference>
<sequence length="535" mass="56360">MTALDNLRHKASYGATGLLWVNVAILCAVALTGHGTNTVASIIGCALLAATATMFWLRDKAGPTTRVVNAMALAAQVGMLVYAFSGSAYQIDMHMYFFATLAITAAWVDWRAIIAYAALVAVHHLVLYVAVPAAVFPGQSDFGRVLLHAMILILQSGVLIALTGAVVRSFDMAANAADSSIAAHKQAAVNAEQAQKAGEKAAAERAAREVEKAEEARRIELAVDSLAGALEQLSVGNLSHRIALPLHGRMDGLRLTFNASLEKLEQALNEVGHAARSVRHDAAAISGSNQELASRTERQAVSVEETASALSQISGTVEDTAKLAVEVDRLVGSTKNGAERSATIVATAVEAMSRIEDSSRQISQIIGVIDEIAFQTNLLALNAGVEAARAGDAGKGFAVVAQEVRELAQRSATAAKEIKTLINASHDQVQRGVDLVGQTGQALKAIETEVHQISSQVQLIVHAARDQSGGIRDINGTIDQIDQNTQHNATMVQESTAAVHSLAQEAAALENLLAKFTLNEAAGGHGHMPERRRAA</sequence>
<name>A0A936YRX3_9HYPH</name>